<dbReference type="Pfam" id="PF26215">
    <property type="entry name" value="HTH_animal"/>
    <property type="match status" value="1"/>
</dbReference>
<protein>
    <recommendedName>
        <fullName evidence="2">Helix-turn-helix domain-containing protein</fullName>
    </recommendedName>
</protein>
<organism evidence="3 4">
    <name type="scientific">Adineta steineri</name>
    <dbReference type="NCBI Taxonomy" id="433720"/>
    <lineage>
        <taxon>Eukaryota</taxon>
        <taxon>Metazoa</taxon>
        <taxon>Spiralia</taxon>
        <taxon>Gnathifera</taxon>
        <taxon>Rotifera</taxon>
        <taxon>Eurotatoria</taxon>
        <taxon>Bdelloidea</taxon>
        <taxon>Adinetida</taxon>
        <taxon>Adinetidae</taxon>
        <taxon>Adineta</taxon>
    </lineage>
</organism>
<evidence type="ECO:0000313" key="4">
    <source>
        <dbReference type="Proteomes" id="UP000663891"/>
    </source>
</evidence>
<evidence type="ECO:0000256" key="1">
    <source>
        <dbReference type="SAM" id="MobiDB-lite"/>
    </source>
</evidence>
<proteinExistence type="predicted"/>
<accession>A0A815GM86</accession>
<gene>
    <name evidence="3" type="ORF">VCS650_LOCUS33192</name>
</gene>
<reference evidence="3" key="1">
    <citation type="submission" date="2021-02" db="EMBL/GenBank/DDBJ databases">
        <authorList>
            <person name="Nowell W R."/>
        </authorList>
    </citation>
    <scope>NUCLEOTIDE SEQUENCE</scope>
</reference>
<comment type="caution">
    <text evidence="3">The sequence shown here is derived from an EMBL/GenBank/DDBJ whole genome shotgun (WGS) entry which is preliminary data.</text>
</comment>
<dbReference type="PANTHER" id="PTHR21301">
    <property type="entry name" value="REVERSE TRANSCRIPTASE"/>
    <property type="match status" value="1"/>
</dbReference>
<evidence type="ECO:0000313" key="3">
    <source>
        <dbReference type="EMBL" id="CAF1340414.1"/>
    </source>
</evidence>
<evidence type="ECO:0000259" key="2">
    <source>
        <dbReference type="Pfam" id="PF26215"/>
    </source>
</evidence>
<sequence length="998" mass="117892">MNFNNTNNEVINHSRSPNIQYCQDWYPCFSNQSESVQESQHTQQQQQHEPKKRCRGNRKLQRYRRKLRKQGINPDTICLTDTSIDIDSNNNNSKILNEPVLSTVPLVNDTIFHQTKMTTITTKTDKRHAHTHKHRLVSSEQPRKNIRMKRNIKRLTHINEVNSLRTLRPLKNISINNDNSVDYTDVPNEIFLQILSTAFNGNTDKLNFLFNEKEKIEFVRHYTTLIDRLSYVKLQELQWNYYHHIGITQHIWTRRISKQLAEKNSICYTYGKSKLLIQQRRKKIQKQLQQTQYTIHLFEQKILSKTTPHIDCYSEINSLSSILHTFVHEHQQKLRAEFEYKKQKLILDATDHHLVDAFFDLKPDKLQEEVQLLSKTNDYELCFQYLTNYIGQLNEQINQYQTELTTQLSSYSMIPVSVNQVDTCLKEYVDHQRQYLLTKNNNQLTKFQDEIQANKLYETIMISYPNLNTDQFIHQLVTIRQKQTQLLEELLQLEMRILYKFLPTDLDQQETIVALIAYIPLNNKRYKMIQDAKRQWLHISLSVYETKLQEYNHQLESILLNNTSLQVTLKNNVISVSPEPYLDLISNPFNKREWQYLSLGPSYIRTNQSAIRPRKQQEIEIKNEHKDIFSKVRNNLTEYHHVPRTHAIFEEYGNQLLNYLNSCYFTPLPYKDHIEAQEQSQTTASIRNKIKQFKLIIRVTDKNIKEYPLREILTKDGIPLRPIENTIPAPTTNISKFLDKILQPIFDDKCTRTAIIDGAHLITAIKPYANKGLIKPSTLFCTFDIRNLYTMLPQEEALDILVEFLHIHGYTKVKGIPLDSIRKLPSIVLKENVFVYDNKIYQQTTGGAMDSSFTLTLANIFMWKWQGGLVRQQDITCEFYGRYIDDIFMTWNRSEHELRKLLGQANTWHPNIKFDYKISQSLPFLDVLLTNKNDILSTSVYHKPNAEPYVISFSSDHPRHVFVNTIQTLLTRAVRYSSTFETFNYERRSIKLMLLYNG</sequence>
<feature type="domain" description="Helix-turn-helix" evidence="2">
    <location>
        <begin position="949"/>
        <end position="998"/>
    </location>
</feature>
<dbReference type="EMBL" id="CAJNON010000634">
    <property type="protein sequence ID" value="CAF1340414.1"/>
    <property type="molecule type" value="Genomic_DNA"/>
</dbReference>
<feature type="compositionally biased region" description="Low complexity" evidence="1">
    <location>
        <begin position="36"/>
        <end position="47"/>
    </location>
</feature>
<feature type="compositionally biased region" description="Basic residues" evidence="1">
    <location>
        <begin position="50"/>
        <end position="59"/>
    </location>
</feature>
<dbReference type="OrthoDB" id="10018421at2759"/>
<feature type="region of interest" description="Disordered" evidence="1">
    <location>
        <begin position="36"/>
        <end position="59"/>
    </location>
</feature>
<dbReference type="InterPro" id="IPR058912">
    <property type="entry name" value="HTH_animal"/>
</dbReference>
<name>A0A815GM86_9BILA</name>
<dbReference type="AlphaFoldDB" id="A0A815GM86"/>
<dbReference type="PANTHER" id="PTHR21301:SF10">
    <property type="entry name" value="REVERSE TRANSCRIPTASE DOMAIN-CONTAINING PROTEIN"/>
    <property type="match status" value="1"/>
</dbReference>
<dbReference type="Proteomes" id="UP000663891">
    <property type="component" value="Unassembled WGS sequence"/>
</dbReference>